<sequence>MRNSSLAGFWLPFAAVRLSSVVVVFVVGVIALLGAGVDGQKRVANANGKRLRRTLKAENGKSKAGKVAEAELSMSMSMMLPELEITLPTVTVVDAAVDTLLESSMSMSLPTVEGPMAKSRKEPL</sequence>
<dbReference type="Proteomes" id="UP000001449">
    <property type="component" value="Chromosome 7"/>
</dbReference>
<keyword evidence="1" id="KW-1133">Transmembrane helix</keyword>
<dbReference type="EMBL" id="CP001160">
    <property type="protein sequence ID" value="ACI64675.1"/>
    <property type="molecule type" value="Genomic_DNA"/>
</dbReference>
<gene>
    <name evidence="2" type="ORF">THAPS_23597</name>
</gene>
<dbReference type="KEGG" id="tps:THAPS_23597"/>
<evidence type="ECO:0008006" key="4">
    <source>
        <dbReference type="Google" id="ProtNLM"/>
    </source>
</evidence>
<dbReference type="HOGENOM" id="CLU_2008544_0_0_1"/>
<protein>
    <recommendedName>
        <fullName evidence="4">Transmembrane protein</fullName>
    </recommendedName>
</protein>
<reference evidence="2 3" key="1">
    <citation type="journal article" date="2004" name="Science">
        <title>The genome of the diatom Thalassiosira pseudonana: ecology, evolution, and metabolism.</title>
        <authorList>
            <person name="Armbrust E.V."/>
            <person name="Berges J.A."/>
            <person name="Bowler C."/>
            <person name="Green B.R."/>
            <person name="Martinez D."/>
            <person name="Putnam N.H."/>
            <person name="Zhou S."/>
            <person name="Allen A.E."/>
            <person name="Apt K.E."/>
            <person name="Bechner M."/>
            <person name="Brzezinski M.A."/>
            <person name="Chaal B.K."/>
            <person name="Chiovitti A."/>
            <person name="Davis A.K."/>
            <person name="Demarest M.S."/>
            <person name="Detter J.C."/>
            <person name="Glavina T."/>
            <person name="Goodstein D."/>
            <person name="Hadi M.Z."/>
            <person name="Hellsten U."/>
            <person name="Hildebrand M."/>
            <person name="Jenkins B.D."/>
            <person name="Jurka J."/>
            <person name="Kapitonov V.V."/>
            <person name="Kroger N."/>
            <person name="Lau W.W."/>
            <person name="Lane T.W."/>
            <person name="Larimer F.W."/>
            <person name="Lippmeier J.C."/>
            <person name="Lucas S."/>
            <person name="Medina M."/>
            <person name="Montsant A."/>
            <person name="Obornik M."/>
            <person name="Parker M.S."/>
            <person name="Palenik B."/>
            <person name="Pazour G.J."/>
            <person name="Richardson P.M."/>
            <person name="Rynearson T.A."/>
            <person name="Saito M.A."/>
            <person name="Schwartz D.C."/>
            <person name="Thamatrakoln K."/>
            <person name="Valentin K."/>
            <person name="Vardi A."/>
            <person name="Wilkerson F.P."/>
            <person name="Rokhsar D.S."/>
        </authorList>
    </citation>
    <scope>NUCLEOTIDE SEQUENCE [LARGE SCALE GENOMIC DNA]</scope>
    <source>
        <strain evidence="2 3">CCMP1335</strain>
    </source>
</reference>
<evidence type="ECO:0000313" key="2">
    <source>
        <dbReference type="EMBL" id="ACI64675.1"/>
    </source>
</evidence>
<proteinExistence type="predicted"/>
<evidence type="ECO:0000256" key="1">
    <source>
        <dbReference type="SAM" id="Phobius"/>
    </source>
</evidence>
<organism evidence="2 3">
    <name type="scientific">Thalassiosira pseudonana</name>
    <name type="common">Marine diatom</name>
    <name type="synonym">Cyclotella nana</name>
    <dbReference type="NCBI Taxonomy" id="35128"/>
    <lineage>
        <taxon>Eukaryota</taxon>
        <taxon>Sar</taxon>
        <taxon>Stramenopiles</taxon>
        <taxon>Ochrophyta</taxon>
        <taxon>Bacillariophyta</taxon>
        <taxon>Coscinodiscophyceae</taxon>
        <taxon>Thalassiosirophycidae</taxon>
        <taxon>Thalassiosirales</taxon>
        <taxon>Thalassiosiraceae</taxon>
        <taxon>Thalassiosira</taxon>
    </lineage>
</organism>
<dbReference type="AlphaFoldDB" id="B5YNQ5"/>
<evidence type="ECO:0000313" key="3">
    <source>
        <dbReference type="Proteomes" id="UP000001449"/>
    </source>
</evidence>
<dbReference type="PaxDb" id="35128-Thaps23597"/>
<keyword evidence="1" id="KW-0472">Membrane</keyword>
<dbReference type="GeneID" id="7450573"/>
<reference evidence="2 3" key="2">
    <citation type="journal article" date="2008" name="Nature">
        <title>The Phaeodactylum genome reveals the evolutionary history of diatom genomes.</title>
        <authorList>
            <person name="Bowler C."/>
            <person name="Allen A.E."/>
            <person name="Badger J.H."/>
            <person name="Grimwood J."/>
            <person name="Jabbari K."/>
            <person name="Kuo A."/>
            <person name="Maheswari U."/>
            <person name="Martens C."/>
            <person name="Maumus F."/>
            <person name="Otillar R.P."/>
            <person name="Rayko E."/>
            <person name="Salamov A."/>
            <person name="Vandepoele K."/>
            <person name="Beszteri B."/>
            <person name="Gruber A."/>
            <person name="Heijde M."/>
            <person name="Katinka M."/>
            <person name="Mock T."/>
            <person name="Valentin K."/>
            <person name="Verret F."/>
            <person name="Berges J.A."/>
            <person name="Brownlee C."/>
            <person name="Cadoret J.P."/>
            <person name="Chiovitti A."/>
            <person name="Choi C.J."/>
            <person name="Coesel S."/>
            <person name="De Martino A."/>
            <person name="Detter J.C."/>
            <person name="Durkin C."/>
            <person name="Falciatore A."/>
            <person name="Fournet J."/>
            <person name="Haruta M."/>
            <person name="Huysman M.J."/>
            <person name="Jenkins B.D."/>
            <person name="Jiroutova K."/>
            <person name="Jorgensen R.E."/>
            <person name="Joubert Y."/>
            <person name="Kaplan A."/>
            <person name="Kroger N."/>
            <person name="Kroth P.G."/>
            <person name="La Roche J."/>
            <person name="Lindquist E."/>
            <person name="Lommer M."/>
            <person name="Martin-Jezequel V."/>
            <person name="Lopez P.J."/>
            <person name="Lucas S."/>
            <person name="Mangogna M."/>
            <person name="McGinnis K."/>
            <person name="Medlin L.K."/>
            <person name="Montsant A."/>
            <person name="Oudot-Le Secq M.P."/>
            <person name="Napoli C."/>
            <person name="Obornik M."/>
            <person name="Parker M.S."/>
            <person name="Petit J.L."/>
            <person name="Porcel B.M."/>
            <person name="Poulsen N."/>
            <person name="Robison M."/>
            <person name="Rychlewski L."/>
            <person name="Rynearson T.A."/>
            <person name="Schmutz J."/>
            <person name="Shapiro H."/>
            <person name="Siaut M."/>
            <person name="Stanley M."/>
            <person name="Sussman M.R."/>
            <person name="Taylor A.R."/>
            <person name="Vardi A."/>
            <person name="von Dassow P."/>
            <person name="Vyverman W."/>
            <person name="Willis A."/>
            <person name="Wyrwicz L.S."/>
            <person name="Rokhsar D.S."/>
            <person name="Weissenbach J."/>
            <person name="Armbrust E.V."/>
            <person name="Green B.R."/>
            <person name="Van de Peer Y."/>
            <person name="Grigoriev I.V."/>
        </authorList>
    </citation>
    <scope>NUCLEOTIDE SEQUENCE [LARGE SCALE GENOMIC DNA]</scope>
    <source>
        <strain evidence="2 3">CCMP1335</strain>
    </source>
</reference>
<name>B5YNQ5_THAPS</name>
<keyword evidence="1" id="KW-0812">Transmembrane</keyword>
<dbReference type="InParanoid" id="B5YNQ5"/>
<keyword evidence="3" id="KW-1185">Reference proteome</keyword>
<accession>B5YNQ5</accession>
<dbReference type="RefSeq" id="XP_002295958.1">
    <property type="nucleotide sequence ID" value="XM_002295922.1"/>
</dbReference>
<feature type="transmembrane region" description="Helical" evidence="1">
    <location>
        <begin position="6"/>
        <end position="33"/>
    </location>
</feature>